<dbReference type="RefSeq" id="WP_262855690.1">
    <property type="nucleotide sequence ID" value="NZ_JAOPKZ010000008.1"/>
</dbReference>
<name>A0ABT2QQA1_9STAP</name>
<dbReference type="Proteomes" id="UP001209553">
    <property type="component" value="Unassembled WGS sequence"/>
</dbReference>
<dbReference type="Gene3D" id="3.10.180.10">
    <property type="entry name" value="2,3-Dihydroxybiphenyl 1,2-Dioxygenase, domain 1"/>
    <property type="match status" value="1"/>
</dbReference>
<keyword evidence="3" id="KW-1185">Reference proteome</keyword>
<dbReference type="Pfam" id="PF00903">
    <property type="entry name" value="Glyoxalase"/>
    <property type="match status" value="1"/>
</dbReference>
<evidence type="ECO:0000259" key="1">
    <source>
        <dbReference type="Pfam" id="PF00903"/>
    </source>
</evidence>
<evidence type="ECO:0000313" key="3">
    <source>
        <dbReference type="Proteomes" id="UP001209553"/>
    </source>
</evidence>
<proteinExistence type="predicted"/>
<feature type="domain" description="Glyoxalase/fosfomycin resistance/dioxygenase" evidence="1">
    <location>
        <begin position="14"/>
        <end position="137"/>
    </location>
</feature>
<organism evidence="2 3">
    <name type="scientific">Staphylococcus marylandisciuri</name>
    <dbReference type="NCBI Taxonomy" id="2981529"/>
    <lineage>
        <taxon>Bacteria</taxon>
        <taxon>Bacillati</taxon>
        <taxon>Bacillota</taxon>
        <taxon>Bacilli</taxon>
        <taxon>Bacillales</taxon>
        <taxon>Staphylococcaceae</taxon>
        <taxon>Staphylococcus</taxon>
    </lineage>
</organism>
<dbReference type="PANTHER" id="PTHR33990">
    <property type="entry name" value="PROTEIN YJDN-RELATED"/>
    <property type="match status" value="1"/>
</dbReference>
<sequence>MKAIQYFNFENSLAALNFYERYLGATNIQRVGGDDARFEHMPEEYKMDKDFTLNATFEIMGETFYCSDTYKNKKIDNSGAIVAFTFNYNDERERQRAIDFYGKAIEGGCEASIPLGETEWSKLYGIFNDPFGVTWMINAE</sequence>
<dbReference type="InterPro" id="IPR004360">
    <property type="entry name" value="Glyas_Fos-R_dOase_dom"/>
</dbReference>
<dbReference type="EMBL" id="JAOPKZ010000008">
    <property type="protein sequence ID" value="MCU5746152.1"/>
    <property type="molecule type" value="Genomic_DNA"/>
</dbReference>
<evidence type="ECO:0000313" key="2">
    <source>
        <dbReference type="EMBL" id="MCU5746152.1"/>
    </source>
</evidence>
<accession>A0ABT2QQA1</accession>
<comment type="caution">
    <text evidence="2">The sequence shown here is derived from an EMBL/GenBank/DDBJ whole genome shotgun (WGS) entry which is preliminary data.</text>
</comment>
<protein>
    <submittedName>
        <fullName evidence="2">VOC family protein</fullName>
    </submittedName>
</protein>
<reference evidence="2 3" key="1">
    <citation type="journal article" date="2023" name="Int. J. Syst. Evol. Microbiol.">
        <title>Streptococcus sciuri sp. nov., Staphylococcus marylandisciuri sp. nov. and Staphylococcus americanisciuri sp. nov., isolated from faeces of eastern grey squirrel (Sciurus carolinensis).</title>
        <authorList>
            <person name="Volokhov D.V."/>
            <person name="Zagorodnyaya T.A."/>
            <person name="Furtak V.A."/>
            <person name="Nattanmai G."/>
            <person name="Randall L."/>
            <person name="Jose S."/>
            <person name="Gao Y."/>
            <person name="Eisenberg T."/>
            <person name="Delmonte P."/>
            <person name="Blom J."/>
            <person name="Mitchell K.K."/>
        </authorList>
    </citation>
    <scope>NUCLEOTIDE SEQUENCE [LARGE SCALE GENOMIC DNA]</scope>
    <source>
        <strain evidence="2 3">SQ8-PEA</strain>
    </source>
</reference>
<gene>
    <name evidence="2" type="ORF">N9R04_05385</name>
</gene>
<dbReference type="SUPFAM" id="SSF54593">
    <property type="entry name" value="Glyoxalase/Bleomycin resistance protein/Dihydroxybiphenyl dioxygenase"/>
    <property type="match status" value="1"/>
</dbReference>
<dbReference type="InterPro" id="IPR029068">
    <property type="entry name" value="Glyas_Bleomycin-R_OHBP_Dase"/>
</dbReference>
<dbReference type="PANTHER" id="PTHR33990:SF5">
    <property type="entry name" value="PHNB-LIKE DOMAIN-CONTAINING PROTEIN"/>
    <property type="match status" value="1"/>
</dbReference>